<reference evidence="1" key="1">
    <citation type="journal article" date="2021" name="PeerJ">
        <title>Extensive microbial diversity within the chicken gut microbiome revealed by metagenomics and culture.</title>
        <authorList>
            <person name="Gilroy R."/>
            <person name="Ravi A."/>
            <person name="Getino M."/>
            <person name="Pursley I."/>
            <person name="Horton D.L."/>
            <person name="Alikhan N.F."/>
            <person name="Baker D."/>
            <person name="Gharbi K."/>
            <person name="Hall N."/>
            <person name="Watson M."/>
            <person name="Adriaenssens E.M."/>
            <person name="Foster-Nyarko E."/>
            <person name="Jarju S."/>
            <person name="Secka A."/>
            <person name="Antonio M."/>
            <person name="Oren A."/>
            <person name="Chaudhuri R.R."/>
            <person name="La Ragione R."/>
            <person name="Hildebrand F."/>
            <person name="Pallen M.J."/>
        </authorList>
    </citation>
    <scope>NUCLEOTIDE SEQUENCE</scope>
    <source>
        <strain evidence="1">378</strain>
    </source>
</reference>
<dbReference type="Proteomes" id="UP000733611">
    <property type="component" value="Unassembled WGS sequence"/>
</dbReference>
<comment type="caution">
    <text evidence="1">The sequence shown here is derived from an EMBL/GenBank/DDBJ whole genome shotgun (WGS) entry which is preliminary data.</text>
</comment>
<sequence>MAESGALEIQFMLCGAAISCPALKTRYLQLPSSSAAASAVAPPPPPPRH</sequence>
<evidence type="ECO:0000313" key="1">
    <source>
        <dbReference type="EMBL" id="MBU3844369.1"/>
    </source>
</evidence>
<reference evidence="1" key="2">
    <citation type="submission" date="2021-04" db="EMBL/GenBank/DDBJ databases">
        <authorList>
            <person name="Gilroy R."/>
        </authorList>
    </citation>
    <scope>NUCLEOTIDE SEQUENCE</scope>
    <source>
        <strain evidence="1">378</strain>
    </source>
</reference>
<accession>A0A948TGA7</accession>
<gene>
    <name evidence="1" type="ORF">H9847_05810</name>
</gene>
<organism evidence="1 2">
    <name type="scientific">Candidatus Anaerobiospirillum pullicola</name>
    <dbReference type="NCBI Taxonomy" id="2838451"/>
    <lineage>
        <taxon>Bacteria</taxon>
        <taxon>Pseudomonadati</taxon>
        <taxon>Pseudomonadota</taxon>
        <taxon>Gammaproteobacteria</taxon>
        <taxon>Aeromonadales</taxon>
        <taxon>Succinivibrionaceae</taxon>
        <taxon>Anaerobiospirillum</taxon>
    </lineage>
</organism>
<dbReference type="AlphaFoldDB" id="A0A948TGA7"/>
<dbReference type="EMBL" id="JAHLFE010000114">
    <property type="protein sequence ID" value="MBU3844369.1"/>
    <property type="molecule type" value="Genomic_DNA"/>
</dbReference>
<protein>
    <submittedName>
        <fullName evidence="1">Uncharacterized protein</fullName>
    </submittedName>
</protein>
<name>A0A948TGA7_9GAMM</name>
<proteinExistence type="predicted"/>
<evidence type="ECO:0000313" key="2">
    <source>
        <dbReference type="Proteomes" id="UP000733611"/>
    </source>
</evidence>